<dbReference type="EMBL" id="JAENIG010000001">
    <property type="protein sequence ID" value="MBK1853723.1"/>
    <property type="molecule type" value="Genomic_DNA"/>
</dbReference>
<evidence type="ECO:0000313" key="3">
    <source>
        <dbReference type="Proteomes" id="UP000634206"/>
    </source>
</evidence>
<feature type="signal peptide" evidence="1">
    <location>
        <begin position="1"/>
        <end position="28"/>
    </location>
</feature>
<proteinExistence type="predicted"/>
<feature type="chain" id="PRO_5042249398" description="DUF1570 domain-containing protein" evidence="1">
    <location>
        <begin position="29"/>
        <end position="332"/>
    </location>
</feature>
<keyword evidence="3" id="KW-1185">Reference proteome</keyword>
<reference evidence="2" key="1">
    <citation type="submission" date="2021-01" db="EMBL/GenBank/DDBJ databases">
        <title>Modified the classification status of verrucomicrobia.</title>
        <authorList>
            <person name="Feng X."/>
        </authorList>
    </citation>
    <scope>NUCLEOTIDE SEQUENCE</scope>
    <source>
        <strain evidence="2">5K15</strain>
    </source>
</reference>
<evidence type="ECO:0008006" key="4">
    <source>
        <dbReference type="Google" id="ProtNLM"/>
    </source>
</evidence>
<dbReference type="AlphaFoldDB" id="A0AAE2V8L9"/>
<sequence>MPLFSRLRFLAKCWLLLASLSFSLAAQAQESHVKSWPQSFRPSTQAKIVLVQQGGGGREFIYHTENFALHSLTALNQRNLALFATTAESVPSVIKRLPLPLLGMPKDGRAKVYIFPDQDSFVAAGGPKEAAGYYSGRKQAIMLRADTFLSPPPPSGSRLPPKADYGLLVHEFTHLCMHRDLAHYPTWFQEGVAEYLAAMHETGGVYQFSKVPSSIKRRIKRHLPNDQDHIVLPGIAETMALSSEQWRKRIEQGEAENHYRSYGTSLLIVHTLFHGGSKRRAATREFLAKIQQRPPVKQADQALIPLDERSALQKRIVDYWRPRGLRLEFSSP</sequence>
<name>A0AAE2V8L9_9BACT</name>
<dbReference type="RefSeq" id="WP_309488319.1">
    <property type="nucleotide sequence ID" value="NZ_JAENIG010000001.1"/>
</dbReference>
<organism evidence="2 3">
    <name type="scientific">Oceaniferula flava</name>
    <dbReference type="NCBI Taxonomy" id="2800421"/>
    <lineage>
        <taxon>Bacteria</taxon>
        <taxon>Pseudomonadati</taxon>
        <taxon>Verrucomicrobiota</taxon>
        <taxon>Verrucomicrobiia</taxon>
        <taxon>Verrucomicrobiales</taxon>
        <taxon>Verrucomicrobiaceae</taxon>
        <taxon>Oceaniferula</taxon>
    </lineage>
</organism>
<keyword evidence="1" id="KW-0732">Signal</keyword>
<dbReference type="Proteomes" id="UP000634206">
    <property type="component" value="Unassembled WGS sequence"/>
</dbReference>
<protein>
    <recommendedName>
        <fullName evidence="4">DUF1570 domain-containing protein</fullName>
    </recommendedName>
</protein>
<evidence type="ECO:0000313" key="2">
    <source>
        <dbReference type="EMBL" id="MBK1853723.1"/>
    </source>
</evidence>
<gene>
    <name evidence="2" type="ORF">JIN83_02020</name>
</gene>
<comment type="caution">
    <text evidence="2">The sequence shown here is derived from an EMBL/GenBank/DDBJ whole genome shotgun (WGS) entry which is preliminary data.</text>
</comment>
<accession>A0AAE2V8L9</accession>
<evidence type="ECO:0000256" key="1">
    <source>
        <dbReference type="SAM" id="SignalP"/>
    </source>
</evidence>